<gene>
    <name evidence="7" type="ORF">HPB48_018618</name>
</gene>
<dbReference type="OMA" id="ICTIACL"/>
<name>A0A9J6GG60_HAELO</name>
<dbReference type="PANTHER" id="PTHR11662:SF399">
    <property type="entry name" value="FI19708P1-RELATED"/>
    <property type="match status" value="1"/>
</dbReference>
<dbReference type="OrthoDB" id="6506962at2759"/>
<keyword evidence="2 5" id="KW-0812">Transmembrane</keyword>
<keyword evidence="4 5" id="KW-0472">Membrane</keyword>
<dbReference type="EMBL" id="JABSTR010000006">
    <property type="protein sequence ID" value="KAH9373761.1"/>
    <property type="molecule type" value="Genomic_DNA"/>
</dbReference>
<feature type="transmembrane region" description="Helical" evidence="5">
    <location>
        <begin position="41"/>
        <end position="62"/>
    </location>
</feature>
<dbReference type="GO" id="GO:0006820">
    <property type="term" value="P:monoatomic anion transport"/>
    <property type="evidence" value="ECO:0007669"/>
    <property type="project" value="TreeGrafter"/>
</dbReference>
<dbReference type="SUPFAM" id="SSF103473">
    <property type="entry name" value="MFS general substrate transporter"/>
    <property type="match status" value="1"/>
</dbReference>
<comment type="subcellular location">
    <subcellularLocation>
        <location evidence="1">Membrane</location>
        <topology evidence="1">Multi-pass membrane protein</topology>
    </subcellularLocation>
</comment>
<evidence type="ECO:0000313" key="7">
    <source>
        <dbReference type="EMBL" id="KAH9373761.1"/>
    </source>
</evidence>
<proteinExistence type="predicted"/>
<evidence type="ECO:0000256" key="3">
    <source>
        <dbReference type="ARBA" id="ARBA00022989"/>
    </source>
</evidence>
<evidence type="ECO:0000313" key="8">
    <source>
        <dbReference type="Proteomes" id="UP000821853"/>
    </source>
</evidence>
<feature type="domain" description="Major facilitator superfamily (MFS) profile" evidence="6">
    <location>
        <begin position="1"/>
        <end position="152"/>
    </location>
</feature>
<dbReference type="InterPro" id="IPR036259">
    <property type="entry name" value="MFS_trans_sf"/>
</dbReference>
<accession>A0A9J6GG60</accession>
<evidence type="ECO:0000256" key="1">
    <source>
        <dbReference type="ARBA" id="ARBA00004141"/>
    </source>
</evidence>
<dbReference type="InterPro" id="IPR050382">
    <property type="entry name" value="MFS_Na/Anion_cotransporter"/>
</dbReference>
<dbReference type="Pfam" id="PF07690">
    <property type="entry name" value="MFS_1"/>
    <property type="match status" value="1"/>
</dbReference>
<evidence type="ECO:0000256" key="4">
    <source>
        <dbReference type="ARBA" id="ARBA00023136"/>
    </source>
</evidence>
<dbReference type="GO" id="GO:0016020">
    <property type="term" value="C:membrane"/>
    <property type="evidence" value="ECO:0007669"/>
    <property type="project" value="UniProtKB-SubCell"/>
</dbReference>
<sequence>MQDGEFLWDPVMQGYVLNAFFYGYIVTQIPAGWLSEVISPTWIFAAGIGVTSLLTLATAVVAKANFAAFLALRVLEGIAEGVTFPSMYALMARWAPVQERTFLLTICGVGTLLGTIVTLPMSALLCQYGFAGGWPSVFYLTGACHDDDGGGG</sequence>
<dbReference type="InterPro" id="IPR011701">
    <property type="entry name" value="MFS"/>
</dbReference>
<dbReference type="GO" id="GO:0022857">
    <property type="term" value="F:transmembrane transporter activity"/>
    <property type="evidence" value="ECO:0007669"/>
    <property type="project" value="InterPro"/>
</dbReference>
<feature type="transmembrane region" description="Helical" evidence="5">
    <location>
        <begin position="102"/>
        <end position="130"/>
    </location>
</feature>
<evidence type="ECO:0000256" key="2">
    <source>
        <dbReference type="ARBA" id="ARBA00022692"/>
    </source>
</evidence>
<keyword evidence="3 5" id="KW-1133">Transmembrane helix</keyword>
<feature type="transmembrane region" description="Helical" evidence="5">
    <location>
        <begin position="15"/>
        <end position="34"/>
    </location>
</feature>
<protein>
    <recommendedName>
        <fullName evidence="6">Major facilitator superfamily (MFS) profile domain-containing protein</fullName>
    </recommendedName>
</protein>
<dbReference type="Gene3D" id="1.20.1250.20">
    <property type="entry name" value="MFS general substrate transporter like domains"/>
    <property type="match status" value="1"/>
</dbReference>
<keyword evidence="8" id="KW-1185">Reference proteome</keyword>
<dbReference type="Proteomes" id="UP000821853">
    <property type="component" value="Chromosome 4"/>
</dbReference>
<comment type="caution">
    <text evidence="7">The sequence shown here is derived from an EMBL/GenBank/DDBJ whole genome shotgun (WGS) entry which is preliminary data.</text>
</comment>
<dbReference type="VEuPathDB" id="VectorBase:HLOH_047396"/>
<reference evidence="7 8" key="1">
    <citation type="journal article" date="2020" name="Cell">
        <title>Large-Scale Comparative Analyses of Tick Genomes Elucidate Their Genetic Diversity and Vector Capacities.</title>
        <authorList>
            <consortium name="Tick Genome and Microbiome Consortium (TIGMIC)"/>
            <person name="Jia N."/>
            <person name="Wang J."/>
            <person name="Shi W."/>
            <person name="Du L."/>
            <person name="Sun Y."/>
            <person name="Zhan W."/>
            <person name="Jiang J.F."/>
            <person name="Wang Q."/>
            <person name="Zhang B."/>
            <person name="Ji P."/>
            <person name="Bell-Sakyi L."/>
            <person name="Cui X.M."/>
            <person name="Yuan T.T."/>
            <person name="Jiang B.G."/>
            <person name="Yang W.F."/>
            <person name="Lam T.T."/>
            <person name="Chang Q.C."/>
            <person name="Ding S.J."/>
            <person name="Wang X.J."/>
            <person name="Zhu J.G."/>
            <person name="Ruan X.D."/>
            <person name="Zhao L."/>
            <person name="Wei J.T."/>
            <person name="Ye R.Z."/>
            <person name="Que T.C."/>
            <person name="Du C.H."/>
            <person name="Zhou Y.H."/>
            <person name="Cheng J.X."/>
            <person name="Dai P.F."/>
            <person name="Guo W.B."/>
            <person name="Han X.H."/>
            <person name="Huang E.J."/>
            <person name="Li L.F."/>
            <person name="Wei W."/>
            <person name="Gao Y.C."/>
            <person name="Liu J.Z."/>
            <person name="Shao H.Z."/>
            <person name="Wang X."/>
            <person name="Wang C.C."/>
            <person name="Yang T.C."/>
            <person name="Huo Q.B."/>
            <person name="Li W."/>
            <person name="Chen H.Y."/>
            <person name="Chen S.E."/>
            <person name="Zhou L.G."/>
            <person name="Ni X.B."/>
            <person name="Tian J.H."/>
            <person name="Sheng Y."/>
            <person name="Liu T."/>
            <person name="Pan Y.S."/>
            <person name="Xia L.Y."/>
            <person name="Li J."/>
            <person name="Zhao F."/>
            <person name="Cao W.C."/>
        </authorList>
    </citation>
    <scope>NUCLEOTIDE SEQUENCE [LARGE SCALE GENOMIC DNA]</scope>
    <source>
        <strain evidence="7">HaeL-2018</strain>
    </source>
</reference>
<organism evidence="7 8">
    <name type="scientific">Haemaphysalis longicornis</name>
    <name type="common">Bush tick</name>
    <dbReference type="NCBI Taxonomy" id="44386"/>
    <lineage>
        <taxon>Eukaryota</taxon>
        <taxon>Metazoa</taxon>
        <taxon>Ecdysozoa</taxon>
        <taxon>Arthropoda</taxon>
        <taxon>Chelicerata</taxon>
        <taxon>Arachnida</taxon>
        <taxon>Acari</taxon>
        <taxon>Parasitiformes</taxon>
        <taxon>Ixodida</taxon>
        <taxon>Ixodoidea</taxon>
        <taxon>Ixodidae</taxon>
        <taxon>Haemaphysalinae</taxon>
        <taxon>Haemaphysalis</taxon>
    </lineage>
</organism>
<evidence type="ECO:0000259" key="6">
    <source>
        <dbReference type="PROSITE" id="PS50850"/>
    </source>
</evidence>
<dbReference type="PROSITE" id="PS50850">
    <property type="entry name" value="MFS"/>
    <property type="match status" value="1"/>
</dbReference>
<dbReference type="InterPro" id="IPR020846">
    <property type="entry name" value="MFS_dom"/>
</dbReference>
<dbReference type="PANTHER" id="PTHR11662">
    <property type="entry name" value="SOLUTE CARRIER FAMILY 17"/>
    <property type="match status" value="1"/>
</dbReference>
<evidence type="ECO:0000256" key="5">
    <source>
        <dbReference type="SAM" id="Phobius"/>
    </source>
</evidence>
<dbReference type="AlphaFoldDB" id="A0A9J6GG60"/>